<sequence>METSSPSPPPPPSASQHGGDMEIHHPPINTDWDWSDLLDFAVDDQFPLSFDTTGDLTQTIDNPTPEIESQQAQLPVSDRVRKRDPRLTCSNFLAGIVPCACPEVDELLREEEAALPGKKRVRVARSGSSIARCQVPGCETDISELKGYHRRHKVCLGCATATAVVLDGQTKRYCQQCGKFHVLSDFDEGKRSCRRKLERHNNRRRRKPADSKVSAGDKEVQGDLLTEDTTATCDAEAEKDGLCSSGQMLEKEGLVESEDGHVSTMNSDPNSQNVTSDSGVSFTAFGDMPMDGGKDDSKFLFSPSHCDNKSDYASMCPTGRISFKLYDWNPAEFPRRLRHQIFQWLANMPVELEGYIRPGCTILTAFIAMPKYMWVKLAEDPVSYLNDLLGSGKMLSQKVRMRVYVNNMIFNVTKDGNSVMKVNVEGHAPRLHYVHPTCFEAGKPMEFVVCGSNLLQPKFHSNHKNCIFYFFSFVFCLVLYFQPYKNDFDARFLVSFAGKYLAHDYCVALPQAHTKGGPGLHHQLYKILTHCNEPNLLGPAFIEVENESGLSNYIPILIGDTEICSEMKIIQQRFDASHSLIIGSECKVSTMRQTALSEFIMDIAWLLKEPSAENSQQTMTSFQIQRINSLLNFLLHHESIIILDKILKNLKIMMDKKEARGVFYGTSDANMKLLQSYMDYASNIRHEKLPRSEVLKPHLDFSGKEKNCISGSCCGSNKESVALSTENLEQRPHGVLGAMANSSSIVGSDEFPLLTKDVVMRMDLVDERAKKSCGLVFFNRVLKYRPSFYVIALIAVCFGVCAIVLHPHKEADGELGQECNANTFLPKKFDVAESHPTTLGCDFMDESSRASPSVRG</sequence>
<name>A0A5N5LT97_9ROSI</name>
<evidence type="ECO:0000313" key="9">
    <source>
        <dbReference type="Proteomes" id="UP000326939"/>
    </source>
</evidence>
<protein>
    <recommendedName>
        <fullName evidence="7">SBP-type domain-containing protein</fullName>
    </recommendedName>
</protein>
<feature type="domain" description="SBP-type" evidence="7">
    <location>
        <begin position="130"/>
        <end position="207"/>
    </location>
</feature>
<evidence type="ECO:0000256" key="4">
    <source>
        <dbReference type="PROSITE-ProRule" id="PRU00470"/>
    </source>
</evidence>
<dbReference type="Proteomes" id="UP000326939">
    <property type="component" value="Chromosome 8"/>
</dbReference>
<accession>A0A5N5LT97</accession>
<dbReference type="PANTHER" id="PTHR31251">
    <property type="entry name" value="SQUAMOSA PROMOTER-BINDING-LIKE PROTEIN 4"/>
    <property type="match status" value="1"/>
</dbReference>
<feature type="compositionally biased region" description="Basic residues" evidence="5">
    <location>
        <begin position="197"/>
        <end position="207"/>
    </location>
</feature>
<feature type="region of interest" description="Disordered" evidence="5">
    <location>
        <begin position="256"/>
        <end position="278"/>
    </location>
</feature>
<evidence type="ECO:0000313" key="8">
    <source>
        <dbReference type="EMBL" id="KAB5545456.1"/>
    </source>
</evidence>
<evidence type="ECO:0000256" key="3">
    <source>
        <dbReference type="ARBA" id="ARBA00022833"/>
    </source>
</evidence>
<feature type="region of interest" description="Disordered" evidence="5">
    <location>
        <begin position="197"/>
        <end position="229"/>
    </location>
</feature>
<proteinExistence type="predicted"/>
<dbReference type="GO" id="GO:0008270">
    <property type="term" value="F:zinc ion binding"/>
    <property type="evidence" value="ECO:0007669"/>
    <property type="project" value="UniProtKB-KW"/>
</dbReference>
<dbReference type="Pfam" id="PF26102">
    <property type="entry name" value="Ig_SPL7"/>
    <property type="match status" value="2"/>
</dbReference>
<evidence type="ECO:0000256" key="5">
    <source>
        <dbReference type="SAM" id="MobiDB-lite"/>
    </source>
</evidence>
<feature type="transmembrane region" description="Helical" evidence="6">
    <location>
        <begin position="467"/>
        <end position="484"/>
    </location>
</feature>
<keyword evidence="6" id="KW-0812">Transmembrane</keyword>
<dbReference type="PANTHER" id="PTHR31251:SF108">
    <property type="entry name" value="SQUAMOSA PROMOTER-BINDING-LIKE PROTEIN 7"/>
    <property type="match status" value="1"/>
</dbReference>
<reference evidence="9" key="1">
    <citation type="journal article" date="2019" name="Gigascience">
        <title>De novo genome assembly of the endangered Acer yangbiense, a plant species with extremely small populations endemic to Yunnan Province, China.</title>
        <authorList>
            <person name="Yang J."/>
            <person name="Wariss H.M."/>
            <person name="Tao L."/>
            <person name="Zhang R."/>
            <person name="Yun Q."/>
            <person name="Hollingsworth P."/>
            <person name="Dao Z."/>
            <person name="Luo G."/>
            <person name="Guo H."/>
            <person name="Ma Y."/>
            <person name="Sun W."/>
        </authorList>
    </citation>
    <scope>NUCLEOTIDE SEQUENCE [LARGE SCALE GENOMIC DNA]</scope>
    <source>
        <strain evidence="9">cv. br00</strain>
    </source>
</reference>
<dbReference type="InterPro" id="IPR044817">
    <property type="entry name" value="SBP-like"/>
</dbReference>
<evidence type="ECO:0000256" key="1">
    <source>
        <dbReference type="ARBA" id="ARBA00022723"/>
    </source>
</evidence>
<keyword evidence="6" id="KW-1133">Transmembrane helix</keyword>
<feature type="transmembrane region" description="Helical" evidence="6">
    <location>
        <begin position="787"/>
        <end position="805"/>
    </location>
</feature>
<dbReference type="InterPro" id="IPR036893">
    <property type="entry name" value="SBP_sf"/>
</dbReference>
<dbReference type="SUPFAM" id="SSF103612">
    <property type="entry name" value="SBT domain"/>
    <property type="match status" value="1"/>
</dbReference>
<feature type="compositionally biased region" description="Pro residues" evidence="5">
    <location>
        <begin position="1"/>
        <end position="13"/>
    </location>
</feature>
<keyword evidence="1" id="KW-0479">Metal-binding</keyword>
<keyword evidence="3" id="KW-0862">Zinc</keyword>
<evidence type="ECO:0000256" key="6">
    <source>
        <dbReference type="SAM" id="Phobius"/>
    </source>
</evidence>
<dbReference type="EMBL" id="VDCV01000008">
    <property type="protein sequence ID" value="KAB5545456.1"/>
    <property type="molecule type" value="Genomic_DNA"/>
</dbReference>
<dbReference type="PROSITE" id="PS51141">
    <property type="entry name" value="ZF_SBP"/>
    <property type="match status" value="1"/>
</dbReference>
<organism evidence="8 9">
    <name type="scientific">Salix brachista</name>
    <dbReference type="NCBI Taxonomy" id="2182728"/>
    <lineage>
        <taxon>Eukaryota</taxon>
        <taxon>Viridiplantae</taxon>
        <taxon>Streptophyta</taxon>
        <taxon>Embryophyta</taxon>
        <taxon>Tracheophyta</taxon>
        <taxon>Spermatophyta</taxon>
        <taxon>Magnoliopsida</taxon>
        <taxon>eudicotyledons</taxon>
        <taxon>Gunneridae</taxon>
        <taxon>Pentapetalae</taxon>
        <taxon>rosids</taxon>
        <taxon>fabids</taxon>
        <taxon>Malpighiales</taxon>
        <taxon>Salicaceae</taxon>
        <taxon>Saliceae</taxon>
        <taxon>Salix</taxon>
    </lineage>
</organism>
<comment type="caution">
    <text evidence="8">The sequence shown here is derived from an EMBL/GenBank/DDBJ whole genome shotgun (WGS) entry which is preliminary data.</text>
</comment>
<evidence type="ECO:0000256" key="2">
    <source>
        <dbReference type="ARBA" id="ARBA00022771"/>
    </source>
</evidence>
<dbReference type="Gene3D" id="4.10.1100.10">
    <property type="entry name" value="Transcription factor, SBP-box domain"/>
    <property type="match status" value="1"/>
</dbReference>
<gene>
    <name evidence="8" type="ORF">DKX38_013568</name>
</gene>
<dbReference type="GO" id="GO:0003677">
    <property type="term" value="F:DNA binding"/>
    <property type="evidence" value="ECO:0007669"/>
    <property type="project" value="InterPro"/>
</dbReference>
<keyword evidence="6" id="KW-0472">Membrane</keyword>
<keyword evidence="2 4" id="KW-0863">Zinc-finger</keyword>
<feature type="region of interest" description="Disordered" evidence="5">
    <location>
        <begin position="1"/>
        <end position="28"/>
    </location>
</feature>
<dbReference type="Pfam" id="PF03110">
    <property type="entry name" value="SBP"/>
    <property type="match status" value="1"/>
</dbReference>
<dbReference type="InterPro" id="IPR004333">
    <property type="entry name" value="SBP_dom"/>
</dbReference>
<feature type="compositionally biased region" description="Polar residues" evidence="5">
    <location>
        <begin position="263"/>
        <end position="278"/>
    </location>
</feature>
<evidence type="ECO:0000259" key="7">
    <source>
        <dbReference type="PROSITE" id="PS51141"/>
    </source>
</evidence>
<dbReference type="AlphaFoldDB" id="A0A5N5LT97"/>
<dbReference type="GO" id="GO:0005634">
    <property type="term" value="C:nucleus"/>
    <property type="evidence" value="ECO:0007669"/>
    <property type="project" value="InterPro"/>
</dbReference>
<keyword evidence="9" id="KW-1185">Reference proteome</keyword>